<evidence type="ECO:0000313" key="3">
    <source>
        <dbReference type="EMBL" id="OQK16320.1"/>
    </source>
</evidence>
<accession>A0A1V8M435</accession>
<keyword evidence="1" id="KW-0560">Oxidoreductase</keyword>
<proteinExistence type="predicted"/>
<organism evidence="3 4">
    <name type="scientific">Methyloprofundus sedimenti</name>
    <dbReference type="NCBI Taxonomy" id="1420851"/>
    <lineage>
        <taxon>Bacteria</taxon>
        <taxon>Pseudomonadati</taxon>
        <taxon>Pseudomonadota</taxon>
        <taxon>Gammaproteobacteria</taxon>
        <taxon>Methylococcales</taxon>
        <taxon>Methylococcaceae</taxon>
        <taxon>Methyloprofundus</taxon>
    </lineage>
</organism>
<reference evidence="3 4" key="1">
    <citation type="submission" date="2015-12" db="EMBL/GenBank/DDBJ databases">
        <authorList>
            <person name="Shamseldin A."/>
            <person name="Moawad H."/>
            <person name="Abd El-Rahim W.M."/>
            <person name="Sadowsky M.J."/>
        </authorList>
    </citation>
    <scope>NUCLEOTIDE SEQUENCE [LARGE SCALE GENOMIC DNA]</scope>
    <source>
        <strain evidence="3 4">WF1</strain>
    </source>
</reference>
<dbReference type="InterPro" id="IPR036188">
    <property type="entry name" value="FAD/NAD-bd_sf"/>
</dbReference>
<keyword evidence="4" id="KW-1185">Reference proteome</keyword>
<gene>
    <name evidence="3" type="ORF">AU255_13075</name>
</gene>
<evidence type="ECO:0000313" key="4">
    <source>
        <dbReference type="Proteomes" id="UP000191980"/>
    </source>
</evidence>
<name>A0A1V8M435_9GAMM</name>
<dbReference type="Gene3D" id="3.30.9.10">
    <property type="entry name" value="D-Amino Acid Oxidase, subunit A, domain 2"/>
    <property type="match status" value="1"/>
</dbReference>
<sequence length="360" mass="41478">MYLSEYFARQGHEVMLSEKEDNFMQRASYVNQARVHNGYHYPRSMLTALRSRVSLPKFYAEFRDCIDDTFDKYYLISNIQSKISANQFENFCRRIGAVCEPAPHKITCIVDPHYVEAVFTTKEFAFNAEKLMHTMLDRIGDAGVQYHLNQKIQSVREVNGKLLIHAYSLSDEIELEPIAVDEVFNCTYSMINQVINDSGIDMIPLKHELTEIALVKVPDVLKNVGITVMDGPFFSVMPFPARGLHSFSHVRYTPHYEWHDTNSGGYRDAHRHYDLITKKSAWPYMIQDAQRYIPLLSECKYEDSIWEVKTILPSSETSDSRPILYKPNHGLNGFHNIMGGKIDNVYDVIEVIENTGLING</sequence>
<evidence type="ECO:0000256" key="1">
    <source>
        <dbReference type="ARBA" id="ARBA00023002"/>
    </source>
</evidence>
<evidence type="ECO:0000259" key="2">
    <source>
        <dbReference type="Pfam" id="PF01266"/>
    </source>
</evidence>
<feature type="domain" description="FAD dependent oxidoreductase" evidence="2">
    <location>
        <begin position="7"/>
        <end position="327"/>
    </location>
</feature>
<dbReference type="GO" id="GO:0016491">
    <property type="term" value="F:oxidoreductase activity"/>
    <property type="evidence" value="ECO:0007669"/>
    <property type="project" value="UniProtKB-KW"/>
</dbReference>
<dbReference type="EMBL" id="LPUF01000002">
    <property type="protein sequence ID" value="OQK16320.1"/>
    <property type="molecule type" value="Genomic_DNA"/>
</dbReference>
<protein>
    <submittedName>
        <fullName evidence="3">Amino acid oxidase</fullName>
    </submittedName>
</protein>
<dbReference type="Gene3D" id="3.50.50.60">
    <property type="entry name" value="FAD/NAD(P)-binding domain"/>
    <property type="match status" value="1"/>
</dbReference>
<dbReference type="Proteomes" id="UP000191980">
    <property type="component" value="Unassembled WGS sequence"/>
</dbReference>
<comment type="caution">
    <text evidence="3">The sequence shown here is derived from an EMBL/GenBank/DDBJ whole genome shotgun (WGS) entry which is preliminary data.</text>
</comment>
<dbReference type="InterPro" id="IPR006076">
    <property type="entry name" value="FAD-dep_OxRdtase"/>
</dbReference>
<dbReference type="Pfam" id="PF01266">
    <property type="entry name" value="DAO"/>
    <property type="match status" value="1"/>
</dbReference>
<dbReference type="STRING" id="1420851.AU255_13075"/>
<dbReference type="AlphaFoldDB" id="A0A1V8M435"/>
<dbReference type="SUPFAM" id="SSF51905">
    <property type="entry name" value="FAD/NAD(P)-binding domain"/>
    <property type="match status" value="1"/>
</dbReference>